<dbReference type="RefSeq" id="WP_135848347.1">
    <property type="nucleotide sequence ID" value="NZ_RHPJ01000001.1"/>
</dbReference>
<proteinExistence type="predicted"/>
<feature type="transmembrane region" description="Helical" evidence="1">
    <location>
        <begin position="20"/>
        <end position="41"/>
    </location>
</feature>
<reference evidence="2 3" key="1">
    <citation type="submission" date="2018-11" db="EMBL/GenBank/DDBJ databases">
        <title>Complete genome sequencing of the Actinobacteria Serinibacter sp. K3-2.</title>
        <authorList>
            <person name="Rakitin A.L."/>
            <person name="Beletsky A.V."/>
            <person name="Mardanov A.V."/>
            <person name="Ravin N.V."/>
            <person name="Gromova A.S."/>
            <person name="Filippova S.N."/>
            <person name="Gal'Chenko V.F."/>
        </authorList>
    </citation>
    <scope>NUCLEOTIDE SEQUENCE [LARGE SCALE GENOMIC DNA]</scope>
    <source>
        <strain evidence="2 3">K3-2</strain>
    </source>
</reference>
<feature type="transmembrane region" description="Helical" evidence="1">
    <location>
        <begin position="182"/>
        <end position="201"/>
    </location>
</feature>
<keyword evidence="1" id="KW-0812">Transmembrane</keyword>
<evidence type="ECO:0000256" key="1">
    <source>
        <dbReference type="SAM" id="Phobius"/>
    </source>
</evidence>
<keyword evidence="3" id="KW-1185">Reference proteome</keyword>
<gene>
    <name evidence="2" type="ORF">SERN_0279</name>
</gene>
<dbReference type="Proteomes" id="UP000297318">
    <property type="component" value="Unassembled WGS sequence"/>
</dbReference>
<protein>
    <submittedName>
        <fullName evidence="2">Uncharacterized protein</fullName>
    </submittedName>
</protein>
<dbReference type="EMBL" id="RHPJ01000001">
    <property type="protein sequence ID" value="TGO06087.1"/>
    <property type="molecule type" value="Genomic_DNA"/>
</dbReference>
<dbReference type="AlphaFoldDB" id="A0A4Z1E967"/>
<sequence>MTAASLTRTVLARVARPRTLAPWACSIAGGLGGWALLTLWWDQDLDAVGLGLVAAMLVVGLAGSVSVLLASDVLRLALVAGATRRRVLAAWALLTVPLVVPVVAVVVAGVSAVGASWGWIPSGLVPLLIVATTTWFGGLGLLCALASPRRRVRRTAAPGLLLLALASAVGAGATTFDPVPGWAILAVALVLTIAVAARLALGTSVPPDRAGLLARTPTTRRKVAR</sequence>
<feature type="transmembrane region" description="Helical" evidence="1">
    <location>
        <begin position="157"/>
        <end position="176"/>
    </location>
</feature>
<feature type="transmembrane region" description="Helical" evidence="1">
    <location>
        <begin position="91"/>
        <end position="117"/>
    </location>
</feature>
<comment type="caution">
    <text evidence="2">The sequence shown here is derived from an EMBL/GenBank/DDBJ whole genome shotgun (WGS) entry which is preliminary data.</text>
</comment>
<evidence type="ECO:0000313" key="3">
    <source>
        <dbReference type="Proteomes" id="UP000297318"/>
    </source>
</evidence>
<feature type="transmembrane region" description="Helical" evidence="1">
    <location>
        <begin position="47"/>
        <end position="70"/>
    </location>
</feature>
<keyword evidence="1" id="KW-0472">Membrane</keyword>
<feature type="transmembrane region" description="Helical" evidence="1">
    <location>
        <begin position="123"/>
        <end position="145"/>
    </location>
</feature>
<accession>A0A4Z1E967</accession>
<keyword evidence="1" id="KW-1133">Transmembrane helix</keyword>
<organism evidence="2 3">
    <name type="scientific">Serinibacter arcticus</name>
    <dbReference type="NCBI Taxonomy" id="1655435"/>
    <lineage>
        <taxon>Bacteria</taxon>
        <taxon>Bacillati</taxon>
        <taxon>Actinomycetota</taxon>
        <taxon>Actinomycetes</taxon>
        <taxon>Micrococcales</taxon>
        <taxon>Beutenbergiaceae</taxon>
        <taxon>Serinibacter</taxon>
    </lineage>
</organism>
<name>A0A4Z1E967_9MICO</name>
<evidence type="ECO:0000313" key="2">
    <source>
        <dbReference type="EMBL" id="TGO06087.1"/>
    </source>
</evidence>